<evidence type="ECO:0000259" key="1">
    <source>
        <dbReference type="Pfam" id="PF00814"/>
    </source>
</evidence>
<comment type="caution">
    <text evidence="2">The sequence shown here is derived from an EMBL/GenBank/DDBJ whole genome shotgun (WGS) entry which is preliminary data.</text>
</comment>
<dbReference type="Gene3D" id="3.30.420.40">
    <property type="match status" value="2"/>
</dbReference>
<dbReference type="SUPFAM" id="SSF53067">
    <property type="entry name" value="Actin-like ATPase domain"/>
    <property type="match status" value="1"/>
</dbReference>
<dbReference type="RefSeq" id="WP_136941501.1">
    <property type="nucleotide sequence ID" value="NZ_SWKR01000001.1"/>
</dbReference>
<name>A0A4U1L800_9SPHN</name>
<accession>A0A4U1L800</accession>
<dbReference type="InterPro" id="IPR022496">
    <property type="entry name" value="T6A_TsaB"/>
</dbReference>
<sequence length="212" mass="21643">MRTLVIETATAACSVALFEDGACIDARHDVVGRGHAERLLPMIATLAGGGRADRILVDCGPGSFTGIRVGIAAAHGLALGWGVPAWGFSALALVAAAAFAGEPAWQALAVVMEGGHGEVFMQPFAASPFDALEPFASLRPATALERLGGLPAMGDGVRHLLAIDPATDAREAAPRAADALLLPAAMTSLPVRPIYGRAPDARPAAARAPVRD</sequence>
<dbReference type="InterPro" id="IPR043129">
    <property type="entry name" value="ATPase_NBD"/>
</dbReference>
<dbReference type="InterPro" id="IPR000905">
    <property type="entry name" value="Gcp-like_dom"/>
</dbReference>
<dbReference type="GO" id="GO:0016740">
    <property type="term" value="F:transferase activity"/>
    <property type="evidence" value="ECO:0007669"/>
    <property type="project" value="UniProtKB-KW"/>
</dbReference>
<gene>
    <name evidence="2" type="primary">tsaB</name>
    <name evidence="2" type="ORF">FBR43_01700</name>
</gene>
<proteinExistence type="predicted"/>
<dbReference type="NCBIfam" id="TIGR03725">
    <property type="entry name" value="T6A_YeaZ"/>
    <property type="match status" value="1"/>
</dbReference>
<dbReference type="Pfam" id="PF00814">
    <property type="entry name" value="TsaD"/>
    <property type="match status" value="1"/>
</dbReference>
<feature type="domain" description="Gcp-like" evidence="1">
    <location>
        <begin position="31"/>
        <end position="122"/>
    </location>
</feature>
<dbReference type="EMBL" id="SWKR01000001">
    <property type="protein sequence ID" value="TKD53081.1"/>
    <property type="molecule type" value="Genomic_DNA"/>
</dbReference>
<evidence type="ECO:0000313" key="3">
    <source>
        <dbReference type="Proteomes" id="UP000309138"/>
    </source>
</evidence>
<keyword evidence="3" id="KW-1185">Reference proteome</keyword>
<dbReference type="GO" id="GO:0002949">
    <property type="term" value="P:tRNA threonylcarbamoyladenosine modification"/>
    <property type="evidence" value="ECO:0007669"/>
    <property type="project" value="InterPro"/>
</dbReference>
<dbReference type="OrthoDB" id="9809995at2"/>
<keyword evidence="2" id="KW-0808">Transferase</keyword>
<reference evidence="2 3" key="1">
    <citation type="submission" date="2019-04" db="EMBL/GenBank/DDBJ databases">
        <authorList>
            <person name="Yang Y."/>
            <person name="Wei D."/>
        </authorList>
    </citation>
    <scope>NUCLEOTIDE SEQUENCE [LARGE SCALE GENOMIC DNA]</scope>
    <source>
        <strain evidence="2 3">L-1-4w-11</strain>
    </source>
</reference>
<organism evidence="2 3">
    <name type="scientific">Sphingomonas baiyangensis</name>
    <dbReference type="NCBI Taxonomy" id="2572576"/>
    <lineage>
        <taxon>Bacteria</taxon>
        <taxon>Pseudomonadati</taxon>
        <taxon>Pseudomonadota</taxon>
        <taxon>Alphaproteobacteria</taxon>
        <taxon>Sphingomonadales</taxon>
        <taxon>Sphingomonadaceae</taxon>
        <taxon>Sphingomonas</taxon>
    </lineage>
</organism>
<dbReference type="Proteomes" id="UP000309138">
    <property type="component" value="Unassembled WGS sequence"/>
</dbReference>
<dbReference type="AlphaFoldDB" id="A0A4U1L800"/>
<evidence type="ECO:0000313" key="2">
    <source>
        <dbReference type="EMBL" id="TKD53081.1"/>
    </source>
</evidence>
<protein>
    <submittedName>
        <fullName evidence="2">tRNA (Adenosine(37)-N6)-threonylcarbamoyltransferase complex dimerization subunit type 1 TsaB</fullName>
    </submittedName>
</protein>